<evidence type="ECO:0000259" key="7">
    <source>
        <dbReference type="PROSITE" id="PS51192"/>
    </source>
</evidence>
<keyword evidence="9" id="KW-1185">Reference proteome</keyword>
<name>A0AAD8Y006_9STRA</name>
<comment type="similarity">
    <text evidence="4">Belongs to the DEAD box helicase family.</text>
</comment>
<dbReference type="PROSITE" id="PS51192">
    <property type="entry name" value="HELICASE_ATP_BIND_1"/>
    <property type="match status" value="1"/>
</dbReference>
<keyword evidence="5" id="KW-0694">RNA-binding</keyword>
<keyword evidence="4 8" id="KW-0347">Helicase</keyword>
<dbReference type="InterPro" id="IPR027417">
    <property type="entry name" value="P-loop_NTPase"/>
</dbReference>
<comment type="function">
    <text evidence="5">RNA helicase.</text>
</comment>
<dbReference type="PROSITE" id="PS00039">
    <property type="entry name" value="DEAD_ATP_HELICASE"/>
    <property type="match status" value="1"/>
</dbReference>
<dbReference type="GO" id="GO:0005524">
    <property type="term" value="F:ATP binding"/>
    <property type="evidence" value="ECO:0007669"/>
    <property type="project" value="UniProtKB-UniRule"/>
</dbReference>
<protein>
    <recommendedName>
        <fullName evidence="5">ATP-dependent RNA helicase</fullName>
        <ecNumber evidence="5">3.6.4.13</ecNumber>
    </recommendedName>
</protein>
<proteinExistence type="inferred from homology"/>
<dbReference type="InterPro" id="IPR011545">
    <property type="entry name" value="DEAD/DEAH_box_helicase_dom"/>
</dbReference>
<keyword evidence="2 4" id="KW-0378">Hydrolase</keyword>
<evidence type="ECO:0000256" key="2">
    <source>
        <dbReference type="ARBA" id="ARBA00022801"/>
    </source>
</evidence>
<feature type="compositionally biased region" description="Basic and acidic residues" evidence="6">
    <location>
        <begin position="1"/>
        <end position="11"/>
    </location>
</feature>
<evidence type="ECO:0000256" key="5">
    <source>
        <dbReference type="RuleBase" id="RU365068"/>
    </source>
</evidence>
<dbReference type="PANTHER" id="PTHR24031">
    <property type="entry name" value="RNA HELICASE"/>
    <property type="match status" value="1"/>
</dbReference>
<dbReference type="EMBL" id="JATAAI010000028">
    <property type="protein sequence ID" value="KAK1736623.1"/>
    <property type="molecule type" value="Genomic_DNA"/>
</dbReference>
<evidence type="ECO:0000256" key="6">
    <source>
        <dbReference type="SAM" id="MobiDB-lite"/>
    </source>
</evidence>
<dbReference type="GO" id="GO:0003723">
    <property type="term" value="F:RNA binding"/>
    <property type="evidence" value="ECO:0007669"/>
    <property type="project" value="UniProtKB-UniRule"/>
</dbReference>
<evidence type="ECO:0000256" key="4">
    <source>
        <dbReference type="RuleBase" id="RU000492"/>
    </source>
</evidence>
<dbReference type="GO" id="GO:0003724">
    <property type="term" value="F:RNA helicase activity"/>
    <property type="evidence" value="ECO:0007669"/>
    <property type="project" value="UniProtKB-EC"/>
</dbReference>
<dbReference type="Gene3D" id="3.40.50.300">
    <property type="entry name" value="P-loop containing nucleotide triphosphate hydrolases"/>
    <property type="match status" value="1"/>
</dbReference>
<dbReference type="EC" id="3.6.4.13" evidence="5"/>
<feature type="region of interest" description="Disordered" evidence="6">
    <location>
        <begin position="1"/>
        <end position="134"/>
    </location>
</feature>
<feature type="domain" description="Helicase ATP-binding" evidence="7">
    <location>
        <begin position="214"/>
        <end position="432"/>
    </location>
</feature>
<gene>
    <name evidence="8" type="ORF">QTG54_012645</name>
</gene>
<dbReference type="SUPFAM" id="SSF52540">
    <property type="entry name" value="P-loop containing nucleoside triphosphate hydrolases"/>
    <property type="match status" value="1"/>
</dbReference>
<organism evidence="8 9">
    <name type="scientific">Skeletonema marinoi</name>
    <dbReference type="NCBI Taxonomy" id="267567"/>
    <lineage>
        <taxon>Eukaryota</taxon>
        <taxon>Sar</taxon>
        <taxon>Stramenopiles</taxon>
        <taxon>Ochrophyta</taxon>
        <taxon>Bacillariophyta</taxon>
        <taxon>Coscinodiscophyceae</taxon>
        <taxon>Thalassiosirophycidae</taxon>
        <taxon>Thalassiosirales</taxon>
        <taxon>Skeletonemataceae</taxon>
        <taxon>Skeletonema</taxon>
        <taxon>Skeletonema marinoi-dohrnii complex</taxon>
    </lineage>
</organism>
<dbReference type="Proteomes" id="UP001224775">
    <property type="component" value="Unassembled WGS sequence"/>
</dbReference>
<evidence type="ECO:0000313" key="8">
    <source>
        <dbReference type="EMBL" id="KAK1736623.1"/>
    </source>
</evidence>
<keyword evidence="1 4" id="KW-0547">Nucleotide-binding</keyword>
<keyword evidence="3 4" id="KW-0067">ATP-binding</keyword>
<dbReference type="AlphaFoldDB" id="A0AAD8Y006"/>
<accession>A0AAD8Y006</accession>
<feature type="compositionally biased region" description="Low complexity" evidence="6">
    <location>
        <begin position="77"/>
        <end position="87"/>
    </location>
</feature>
<reference evidence="8" key="1">
    <citation type="submission" date="2023-06" db="EMBL/GenBank/DDBJ databases">
        <title>Survivors Of The Sea: Transcriptome response of Skeletonema marinoi to long-term dormancy.</title>
        <authorList>
            <person name="Pinder M.I.M."/>
            <person name="Kourtchenko O."/>
            <person name="Robertson E.K."/>
            <person name="Larsson T."/>
            <person name="Maumus F."/>
            <person name="Osuna-Cruz C.M."/>
            <person name="Vancaester E."/>
            <person name="Stenow R."/>
            <person name="Vandepoele K."/>
            <person name="Ploug H."/>
            <person name="Bruchert V."/>
            <person name="Godhe A."/>
            <person name="Topel M."/>
        </authorList>
    </citation>
    <scope>NUCLEOTIDE SEQUENCE</scope>
    <source>
        <strain evidence="8">R05AC</strain>
    </source>
</reference>
<dbReference type="InterPro" id="IPR014001">
    <property type="entry name" value="Helicase_ATP-bd"/>
</dbReference>
<dbReference type="Pfam" id="PF00270">
    <property type="entry name" value="DEAD"/>
    <property type="match status" value="2"/>
</dbReference>
<dbReference type="SMART" id="SM00487">
    <property type="entry name" value="DEXDc"/>
    <property type="match status" value="1"/>
</dbReference>
<evidence type="ECO:0000256" key="3">
    <source>
        <dbReference type="ARBA" id="ARBA00022840"/>
    </source>
</evidence>
<evidence type="ECO:0000256" key="1">
    <source>
        <dbReference type="ARBA" id="ARBA00022741"/>
    </source>
</evidence>
<comment type="domain">
    <text evidence="5">The Q motif is unique to and characteristic of the DEAD box family of RNA helicases and controls ATP binding and hydrolysis.</text>
</comment>
<evidence type="ECO:0000313" key="9">
    <source>
        <dbReference type="Proteomes" id="UP001224775"/>
    </source>
</evidence>
<comment type="caution">
    <text evidence="8">The sequence shown here is derived from an EMBL/GenBank/DDBJ whole genome shotgun (WGS) entry which is preliminary data.</text>
</comment>
<dbReference type="InterPro" id="IPR000629">
    <property type="entry name" value="RNA-helicase_DEAD-box_CS"/>
</dbReference>
<comment type="catalytic activity">
    <reaction evidence="5">
        <text>ATP + H2O = ADP + phosphate + H(+)</text>
        <dbReference type="Rhea" id="RHEA:13065"/>
        <dbReference type="ChEBI" id="CHEBI:15377"/>
        <dbReference type="ChEBI" id="CHEBI:15378"/>
        <dbReference type="ChEBI" id="CHEBI:30616"/>
        <dbReference type="ChEBI" id="CHEBI:43474"/>
        <dbReference type="ChEBI" id="CHEBI:456216"/>
        <dbReference type="EC" id="3.6.4.13"/>
    </reaction>
</comment>
<feature type="compositionally biased region" description="Low complexity" evidence="6">
    <location>
        <begin position="12"/>
        <end position="25"/>
    </location>
</feature>
<sequence>MFHVGRFDPTAKPKAAPASASSAGGAKKRRTGDGSKGKSKKSKKDDDVIADAGAREAVVIDDAPTQLKNDDDKGNHSDSSSSVPSSSESDDSSVESAQDNVHKSTLKVIAPSQPISGDSRKANRKRREQDDEAIDDFDADFDIVENSAAKDDTIITAATLRQNEHTPFTATIEEAAKTWNLPQFLVNNLKADSYENFFPIQCMVIPDVIESERNAHLRGARDVCVHAPTGSGKTLAFVLPLLTALHNQSPTSTGGARGLRRLRALVVLPGRDLAKQVYDVFVRYAKGSDIKIGLAVGGGNKKGDLANERRSLVVETYNDTIREIRTDDGALLRRKVGGLYESASARLRHSFEPTSLGKALDAYDGTLKSDSGPQVFPKVGGRSAVDILVCTPGRLMDHLETPGFTLQHLKYLVVDEADRLVNQPYQNWVGRY</sequence>
<dbReference type="GO" id="GO:0016787">
    <property type="term" value="F:hydrolase activity"/>
    <property type="evidence" value="ECO:0007669"/>
    <property type="project" value="UniProtKB-KW"/>
</dbReference>